<comment type="caution">
    <text evidence="1">The sequence shown here is derived from an EMBL/GenBank/DDBJ whole genome shotgun (WGS) entry which is preliminary data.</text>
</comment>
<organism evidence="1 2">
    <name type="scientific">Chaetomium tenue</name>
    <dbReference type="NCBI Taxonomy" id="1854479"/>
    <lineage>
        <taxon>Eukaryota</taxon>
        <taxon>Fungi</taxon>
        <taxon>Dikarya</taxon>
        <taxon>Ascomycota</taxon>
        <taxon>Pezizomycotina</taxon>
        <taxon>Sordariomycetes</taxon>
        <taxon>Sordariomycetidae</taxon>
        <taxon>Sordariales</taxon>
        <taxon>Chaetomiaceae</taxon>
        <taxon>Chaetomium</taxon>
    </lineage>
</organism>
<sequence length="602" mass="65953">MNVDHGFDASAKEYKRKLKMWDLRRNISPTTMAAISGRWKAESVATPSGVTYCTDSEEDASNRFHGRDIAEPDRNIESEHRQSFDPSAPEQPYQKKTDATVGLVGSHTVAGNSMDSGYASAVALAGQKDGTHHQDTGLESGLAVIKEWDARTTYSAEGSISGVDVTIYKVELVDNLVAKVHELGAGGESLDRMVAVLPSLLKALALKLGQPGSSKSQRDVMYFIHKYRHDLTQMFKEAMLEQIENTTVISSRIKRWLASLDTQGFDDAVPTHKQTTSLGDDLLTLPDDEEIILPDKRGYREVIFDSEAYKALAIRLASEAFRTPLSDSDAMREIRVKILTTLPIENRISRHEESILLTMAIVVRWDPIAFLGDQYQNSENPMELLERVITLTGSASNAQALPCSEYVAQTWPMAGPHILAAVSGAVQTRATTAKVLPDGSEIEVEVPHSHFRLIAKGTADFIADATEVMAWLGAALRSSGDGIMKYCTPQMLNCERIGGSADYTCVIDFDMGPEVKIDAGGGCCWHGMFGDPVIVKGFPIRNRSRENTGLEIPLDMAASLIDAKRLHSFGGQLHLKGFSAMLTPTEIAEGLAFWHLGCFCKI</sequence>
<proteinExistence type="predicted"/>
<name>A0ACB7P7Z1_9PEZI</name>
<accession>A0ACB7P7Z1</accession>
<protein>
    <submittedName>
        <fullName evidence="1">Uncharacterized protein</fullName>
    </submittedName>
</protein>
<gene>
    <name evidence="1" type="ORF">F5144DRAFT_621233</name>
</gene>
<evidence type="ECO:0000313" key="1">
    <source>
        <dbReference type="EMBL" id="KAH6632435.1"/>
    </source>
</evidence>
<dbReference type="Proteomes" id="UP000724584">
    <property type="component" value="Unassembled WGS sequence"/>
</dbReference>
<keyword evidence="2" id="KW-1185">Reference proteome</keyword>
<evidence type="ECO:0000313" key="2">
    <source>
        <dbReference type="Proteomes" id="UP000724584"/>
    </source>
</evidence>
<reference evidence="1 2" key="1">
    <citation type="journal article" date="2021" name="Nat. Commun.">
        <title>Genetic determinants of endophytism in the Arabidopsis root mycobiome.</title>
        <authorList>
            <person name="Mesny F."/>
            <person name="Miyauchi S."/>
            <person name="Thiergart T."/>
            <person name="Pickel B."/>
            <person name="Atanasova L."/>
            <person name="Karlsson M."/>
            <person name="Huettel B."/>
            <person name="Barry K.W."/>
            <person name="Haridas S."/>
            <person name="Chen C."/>
            <person name="Bauer D."/>
            <person name="Andreopoulos W."/>
            <person name="Pangilinan J."/>
            <person name="LaButti K."/>
            <person name="Riley R."/>
            <person name="Lipzen A."/>
            <person name="Clum A."/>
            <person name="Drula E."/>
            <person name="Henrissat B."/>
            <person name="Kohler A."/>
            <person name="Grigoriev I.V."/>
            <person name="Martin F.M."/>
            <person name="Hacquard S."/>
        </authorList>
    </citation>
    <scope>NUCLEOTIDE SEQUENCE [LARGE SCALE GENOMIC DNA]</scope>
    <source>
        <strain evidence="1 2">MPI-SDFR-AT-0079</strain>
    </source>
</reference>
<dbReference type="EMBL" id="JAGIZQ010000004">
    <property type="protein sequence ID" value="KAH6632435.1"/>
    <property type="molecule type" value="Genomic_DNA"/>
</dbReference>